<evidence type="ECO:0000256" key="4">
    <source>
        <dbReference type="HAMAP-Rule" id="MF_00929"/>
    </source>
</evidence>
<dbReference type="OrthoDB" id="5141876at2"/>
<organism evidence="5 6">
    <name type="scientific">Lacrimispora xylanisolvens</name>
    <dbReference type="NCBI Taxonomy" id="384636"/>
    <lineage>
        <taxon>Bacteria</taxon>
        <taxon>Bacillati</taxon>
        <taxon>Bacillota</taxon>
        <taxon>Clostridia</taxon>
        <taxon>Lachnospirales</taxon>
        <taxon>Lachnospiraceae</taxon>
        <taxon>Lacrimispora</taxon>
    </lineage>
</organism>
<evidence type="ECO:0000256" key="2">
    <source>
        <dbReference type="ARBA" id="ARBA00008558"/>
    </source>
</evidence>
<evidence type="ECO:0000313" key="5">
    <source>
        <dbReference type="EMBL" id="PPK82408.1"/>
    </source>
</evidence>
<evidence type="ECO:0000313" key="6">
    <source>
        <dbReference type="Proteomes" id="UP000237749"/>
    </source>
</evidence>
<keyword evidence="3 4" id="KW-0413">Isomerase</keyword>
<protein>
    <recommendedName>
        <fullName evidence="4">Cellobiose 2-epimerase</fullName>
        <shortName evidence="4">CE</shortName>
        <ecNumber evidence="4">5.1.3.11</ecNumber>
    </recommendedName>
</protein>
<dbReference type="GO" id="GO:0005975">
    <property type="term" value="P:carbohydrate metabolic process"/>
    <property type="evidence" value="ECO:0007669"/>
    <property type="project" value="InterPro"/>
</dbReference>
<dbReference type="Pfam" id="PF07221">
    <property type="entry name" value="GlcNAc_2-epim"/>
    <property type="match status" value="1"/>
</dbReference>
<reference evidence="5 6" key="1">
    <citation type="submission" date="2018-02" db="EMBL/GenBank/DDBJ databases">
        <title>Genomic Encyclopedia of Archaeal and Bacterial Type Strains, Phase II (KMG-II): from individual species to whole genera.</title>
        <authorList>
            <person name="Goeker M."/>
        </authorList>
    </citation>
    <scope>NUCLEOTIDE SEQUENCE [LARGE SCALE GENOMIC DNA]</scope>
    <source>
        <strain evidence="5 6">DSM 3808</strain>
    </source>
</reference>
<dbReference type="PANTHER" id="PTHR15108">
    <property type="entry name" value="N-ACYLGLUCOSAMINE-2-EPIMERASE"/>
    <property type="match status" value="1"/>
</dbReference>
<comment type="catalytic activity">
    <reaction evidence="1 4">
        <text>D-cellobiose = beta-D-glucosyl-(1-&gt;4)-D-mannopyranose</text>
        <dbReference type="Rhea" id="RHEA:23384"/>
        <dbReference type="ChEBI" id="CHEBI:17057"/>
        <dbReference type="ChEBI" id="CHEBI:47931"/>
        <dbReference type="EC" id="5.1.3.11"/>
    </reaction>
</comment>
<dbReference type="AlphaFoldDB" id="A0A2S6HWM7"/>
<comment type="similarity">
    <text evidence="2">Belongs to the N-acylglucosamine 2-epimerase family.</text>
</comment>
<dbReference type="EMBL" id="PTJA01000002">
    <property type="protein sequence ID" value="PPK82408.1"/>
    <property type="molecule type" value="Genomic_DNA"/>
</dbReference>
<accession>A0A2S6HWM7</accession>
<name>A0A2S6HWM7_9FIRM</name>
<evidence type="ECO:0000256" key="1">
    <source>
        <dbReference type="ARBA" id="ARBA00001470"/>
    </source>
</evidence>
<dbReference type="InterPro" id="IPR012341">
    <property type="entry name" value="6hp_glycosidase-like_sf"/>
</dbReference>
<evidence type="ECO:0000256" key="3">
    <source>
        <dbReference type="ARBA" id="ARBA00023235"/>
    </source>
</evidence>
<dbReference type="Proteomes" id="UP000237749">
    <property type="component" value="Unassembled WGS sequence"/>
</dbReference>
<dbReference type="InterPro" id="IPR008928">
    <property type="entry name" value="6-hairpin_glycosidase_sf"/>
</dbReference>
<dbReference type="Gene3D" id="1.50.10.10">
    <property type="match status" value="1"/>
</dbReference>
<proteinExistence type="inferred from homology"/>
<dbReference type="InterPro" id="IPR028584">
    <property type="entry name" value="Cellobiose_2_epim"/>
</dbReference>
<dbReference type="HAMAP" id="MF_00929">
    <property type="entry name" value="Cellobiose_2_epim"/>
    <property type="match status" value="1"/>
</dbReference>
<dbReference type="SUPFAM" id="SSF48208">
    <property type="entry name" value="Six-hairpin glycosidases"/>
    <property type="match status" value="1"/>
</dbReference>
<gene>
    <name evidence="5" type="ORF">BXY41_10296</name>
</gene>
<comment type="caution">
    <text evidence="5">The sequence shown here is derived from an EMBL/GenBank/DDBJ whole genome shotgun (WGS) entry which is preliminary data.</text>
</comment>
<dbReference type="RefSeq" id="WP_104434840.1">
    <property type="nucleotide sequence ID" value="NZ_PTJA01000002.1"/>
</dbReference>
<dbReference type="GO" id="GO:0047736">
    <property type="term" value="F:cellobiose epimerase activity"/>
    <property type="evidence" value="ECO:0007669"/>
    <property type="project" value="UniProtKB-UniRule"/>
</dbReference>
<comment type="function">
    <text evidence="4">Catalyzes the reversible epimerization of cellobiose to 4-O-beta-D-glucopyranosyl-D-mannose (Glc-Man).</text>
</comment>
<dbReference type="EC" id="5.1.3.11" evidence="4"/>
<keyword evidence="6" id="KW-1185">Reference proteome</keyword>
<sequence length="390" mass="45826">MLAEEMKQHLTRDIIPFWEKLEDKEFGGFYGYMGYDLKVHKKAVKGCILNSRILWFFSNAYLLLQEDSLLFYASHAYSFLKDQCLDKENGGVYWSVTFDGHPEEKVKHTYNQAFAIYALSSYYDASGDEEALDLAKALFELVETKCTDEYGYQEAFDEAFHIIDNEKLSENGIVAEKTMNTLLHVFEAYTELFRVSKDQDVAERMRFILDTFAERVYNREAGHQEVFFDREWNSLIDLYSYGHDIETAWLIDRGCEILGDNNYKDKLGVITKEITANIYNRAYVDSSLMNECLNGINDTTRVWWVQAEAVVGFLNGYEKNHKEHQYLEAANAVWNYIKTYLIDRRTGSEWYWALDQDRIPLNRPIVEPWKCPYHNGRMCFEVIRRAKHDS</sequence>
<comment type="similarity">
    <text evidence="4">Belongs to the cellobiose 2-epimerase family.</text>
</comment>
<dbReference type="InterPro" id="IPR010819">
    <property type="entry name" value="AGE/CE"/>
</dbReference>